<dbReference type="PANTHER" id="PTHR33531">
    <property type="entry name" value="RUBRERYTHRIN SUBFAMILY"/>
    <property type="match status" value="1"/>
</dbReference>
<evidence type="ECO:0000313" key="3">
    <source>
        <dbReference type="EMBL" id="GAI78904.1"/>
    </source>
</evidence>
<dbReference type="GO" id="GO:0016491">
    <property type="term" value="F:oxidoreductase activity"/>
    <property type="evidence" value="ECO:0007669"/>
    <property type="project" value="InterPro"/>
</dbReference>
<feature type="domain" description="Rubrerythrin diiron-binding" evidence="2">
    <location>
        <begin position="8"/>
        <end position="141"/>
    </location>
</feature>
<evidence type="ECO:0000259" key="2">
    <source>
        <dbReference type="Pfam" id="PF02915"/>
    </source>
</evidence>
<dbReference type="PANTHER" id="PTHR33531:SF10">
    <property type="entry name" value="BLR7895 PROTEIN"/>
    <property type="match status" value="1"/>
</dbReference>
<dbReference type="SUPFAM" id="SSF47240">
    <property type="entry name" value="Ferritin-like"/>
    <property type="match status" value="1"/>
</dbReference>
<dbReference type="InterPro" id="IPR012347">
    <property type="entry name" value="Ferritin-like"/>
</dbReference>
<name>X1TFU0_9ZZZZ</name>
<reference evidence="3" key="1">
    <citation type="journal article" date="2014" name="Front. Microbiol.">
        <title>High frequency of phylogenetically diverse reductive dehalogenase-homologous genes in deep subseafloor sedimentary metagenomes.</title>
        <authorList>
            <person name="Kawai M."/>
            <person name="Futagami T."/>
            <person name="Toyoda A."/>
            <person name="Takaki Y."/>
            <person name="Nishi S."/>
            <person name="Hori S."/>
            <person name="Arai W."/>
            <person name="Tsubouchi T."/>
            <person name="Morono Y."/>
            <person name="Uchiyama I."/>
            <person name="Ito T."/>
            <person name="Fujiyama A."/>
            <person name="Inagaki F."/>
            <person name="Takami H."/>
        </authorList>
    </citation>
    <scope>NUCLEOTIDE SEQUENCE</scope>
    <source>
        <strain evidence="3">Expedition CK06-06</strain>
    </source>
</reference>
<protein>
    <recommendedName>
        <fullName evidence="2">Rubrerythrin diiron-binding domain-containing protein</fullName>
    </recommendedName>
</protein>
<dbReference type="Pfam" id="PF02915">
    <property type="entry name" value="Rubrerythrin"/>
    <property type="match status" value="1"/>
</dbReference>
<sequence>MGLDAFNEIIEFAIRNEEKAIHSYGILAEISRTPGLKKLLLELQEEEKNHKKLLQEITKEKIESLEIKEVTDLKISDYLIEEPPDSDMSFQDLLILAAKKEQKAVELYSDMERKVENKELKRLFESLIQQEKSHKLKLEEEYEKHVLEED</sequence>
<accession>X1TFU0</accession>
<dbReference type="InterPro" id="IPR003251">
    <property type="entry name" value="Rr_diiron-bd_dom"/>
</dbReference>
<gene>
    <name evidence="3" type="ORF">S12H4_25986</name>
</gene>
<comment type="caution">
    <text evidence="3">The sequence shown here is derived from an EMBL/GenBank/DDBJ whole genome shotgun (WGS) entry which is preliminary data.</text>
</comment>
<proteinExistence type="predicted"/>
<feature type="coiled-coil region" evidence="1">
    <location>
        <begin position="36"/>
        <end position="63"/>
    </location>
</feature>
<dbReference type="Gene3D" id="1.20.1260.10">
    <property type="match status" value="1"/>
</dbReference>
<dbReference type="AlphaFoldDB" id="X1TFU0"/>
<dbReference type="EMBL" id="BARW01014699">
    <property type="protein sequence ID" value="GAI78904.1"/>
    <property type="molecule type" value="Genomic_DNA"/>
</dbReference>
<keyword evidence="1" id="KW-0175">Coiled coil</keyword>
<dbReference type="InterPro" id="IPR009078">
    <property type="entry name" value="Ferritin-like_SF"/>
</dbReference>
<evidence type="ECO:0000256" key="1">
    <source>
        <dbReference type="SAM" id="Coils"/>
    </source>
</evidence>
<organism evidence="3">
    <name type="scientific">marine sediment metagenome</name>
    <dbReference type="NCBI Taxonomy" id="412755"/>
    <lineage>
        <taxon>unclassified sequences</taxon>
        <taxon>metagenomes</taxon>
        <taxon>ecological metagenomes</taxon>
    </lineage>
</organism>
<dbReference type="GO" id="GO:0046872">
    <property type="term" value="F:metal ion binding"/>
    <property type="evidence" value="ECO:0007669"/>
    <property type="project" value="InterPro"/>
</dbReference>